<reference evidence="10 11" key="1">
    <citation type="submission" date="2020-08" db="EMBL/GenBank/DDBJ databases">
        <title>Genomic Encyclopedia of Type Strains, Phase IV (KMG-V): Genome sequencing to study the core and pangenomes of soil and plant-associated prokaryotes.</title>
        <authorList>
            <person name="Whitman W."/>
        </authorList>
    </citation>
    <scope>NUCLEOTIDE SEQUENCE [LARGE SCALE GENOMIC DNA]</scope>
    <source>
        <strain evidence="10 11">X5P3</strain>
    </source>
</reference>
<dbReference type="Pfam" id="PF13231">
    <property type="entry name" value="PMT_2"/>
    <property type="match status" value="1"/>
</dbReference>
<proteinExistence type="predicted"/>
<comment type="caution">
    <text evidence="10">The sequence shown here is derived from an EMBL/GenBank/DDBJ whole genome shotgun (WGS) entry which is preliminary data.</text>
</comment>
<dbReference type="AlphaFoldDB" id="A0A7W7ZNN3"/>
<keyword evidence="3" id="KW-0328">Glycosyltransferase</keyword>
<keyword evidence="6 8" id="KW-1133">Transmembrane helix</keyword>
<feature type="transmembrane region" description="Helical" evidence="8">
    <location>
        <begin position="392"/>
        <end position="409"/>
    </location>
</feature>
<keyword evidence="4 10" id="KW-0808">Transferase</keyword>
<feature type="transmembrane region" description="Helical" evidence="8">
    <location>
        <begin position="236"/>
        <end position="255"/>
    </location>
</feature>
<feature type="domain" description="Glycosyltransferase RgtA/B/C/D-like" evidence="9">
    <location>
        <begin position="111"/>
        <end position="252"/>
    </location>
</feature>
<evidence type="ECO:0000256" key="1">
    <source>
        <dbReference type="ARBA" id="ARBA00004651"/>
    </source>
</evidence>
<evidence type="ECO:0000256" key="3">
    <source>
        <dbReference type="ARBA" id="ARBA00022676"/>
    </source>
</evidence>
<dbReference type="GO" id="GO:0005886">
    <property type="term" value="C:plasma membrane"/>
    <property type="evidence" value="ECO:0007669"/>
    <property type="project" value="UniProtKB-SubCell"/>
</dbReference>
<evidence type="ECO:0000256" key="4">
    <source>
        <dbReference type="ARBA" id="ARBA00022679"/>
    </source>
</evidence>
<evidence type="ECO:0000256" key="2">
    <source>
        <dbReference type="ARBA" id="ARBA00022475"/>
    </source>
</evidence>
<evidence type="ECO:0000256" key="5">
    <source>
        <dbReference type="ARBA" id="ARBA00022692"/>
    </source>
</evidence>
<dbReference type="PANTHER" id="PTHR33908">
    <property type="entry name" value="MANNOSYLTRANSFERASE YKCB-RELATED"/>
    <property type="match status" value="1"/>
</dbReference>
<feature type="transmembrane region" description="Helical" evidence="8">
    <location>
        <begin position="116"/>
        <end position="135"/>
    </location>
</feature>
<dbReference type="Gene3D" id="1.25.40.10">
    <property type="entry name" value="Tetratricopeptide repeat domain"/>
    <property type="match status" value="1"/>
</dbReference>
<dbReference type="GO" id="GO:0009103">
    <property type="term" value="P:lipopolysaccharide biosynthetic process"/>
    <property type="evidence" value="ECO:0007669"/>
    <property type="project" value="UniProtKB-ARBA"/>
</dbReference>
<evidence type="ECO:0000259" key="9">
    <source>
        <dbReference type="Pfam" id="PF13231"/>
    </source>
</evidence>
<sequence length="664" mass="73213">MISRQRKWLWPAVIALLILQAVQALYIVHRESLTFDEGNHMFAGYMMWKAGDYGLNPEHPPLVKLLATLPILHEPLWIPPQQGRDFKTEAYLSGRDWLARNDGASQRLVFRMRVSAELLALLLALTVFLAAREWFGDTAGLVALLLAVFDPNILAHSALVTTDVGVSLFFLASIFTFYRYITRPTLVRLGLTGITVGLLLATKHSGILIAPMLLLLIAWEILIAPKPERARTALRLAGALAAITIVSVVVLWSFYGFRYAARPAGLQLSTSLRNYTAPLSHFQAAAVLTIARLHLLPESYLIGLVDVKRMAEFYPTFIFGKVYANGQWWYFPAVILIKTTLGLLVLLALTTFATLTGKLKKRRELTYILVPALVYLAIAIAAGMNIGARHLLPMYVLLTIFAAAGAVTLARINRGWAVVCTLLIAAHIVSSLTVFPNQMAYANEAVGGPKNLHNLLSDANVDWAQQLLQVKQWQDRHPSEDCWFAYFALPEIDPATYGIHCHALPTIDTAWLGGSEIMPPTINGTVLISAGDLSGCEWPSGKLNPYQSFQSRRPDESIDEAVYVYRGTFDMSSAAAMSRAQQSHTLLRHHHPEEAFALAHQAVAIQPTNLFAQTALGDAASELGKKPEAVSAWQAAIVAAQGLEQDAQESYIPNLQKKIRRAAQ</sequence>
<dbReference type="Proteomes" id="UP000584867">
    <property type="component" value="Unassembled WGS sequence"/>
</dbReference>
<protein>
    <submittedName>
        <fullName evidence="10">4-amino-4-deoxy-L-arabinose transferase-like glycosyltransferase</fullName>
    </submittedName>
</protein>
<name>A0A7W7ZNN3_9BACT</name>
<dbReference type="SUPFAM" id="SSF48452">
    <property type="entry name" value="TPR-like"/>
    <property type="match status" value="1"/>
</dbReference>
<dbReference type="InterPro" id="IPR038731">
    <property type="entry name" value="RgtA/B/C-like"/>
</dbReference>
<evidence type="ECO:0000256" key="6">
    <source>
        <dbReference type="ARBA" id="ARBA00022989"/>
    </source>
</evidence>
<feature type="transmembrane region" description="Helical" evidence="8">
    <location>
        <begin position="365"/>
        <end position="386"/>
    </location>
</feature>
<feature type="transmembrane region" description="Helical" evidence="8">
    <location>
        <begin position="207"/>
        <end position="224"/>
    </location>
</feature>
<keyword evidence="7 8" id="KW-0472">Membrane</keyword>
<feature type="transmembrane region" description="Helical" evidence="8">
    <location>
        <begin position="329"/>
        <end position="353"/>
    </location>
</feature>
<gene>
    <name evidence="10" type="ORF">HDF15_001246</name>
</gene>
<dbReference type="InterPro" id="IPR011990">
    <property type="entry name" value="TPR-like_helical_dom_sf"/>
</dbReference>
<dbReference type="RefSeq" id="WP_184253689.1">
    <property type="nucleotide sequence ID" value="NZ_JACHIO010000004.1"/>
</dbReference>
<dbReference type="InterPro" id="IPR050297">
    <property type="entry name" value="LipidA_mod_glycosyltrf_83"/>
</dbReference>
<evidence type="ECO:0000313" key="10">
    <source>
        <dbReference type="EMBL" id="MBB5062909.1"/>
    </source>
</evidence>
<evidence type="ECO:0000256" key="7">
    <source>
        <dbReference type="ARBA" id="ARBA00023136"/>
    </source>
</evidence>
<dbReference type="GO" id="GO:0016763">
    <property type="term" value="F:pentosyltransferase activity"/>
    <property type="evidence" value="ECO:0007669"/>
    <property type="project" value="TreeGrafter"/>
</dbReference>
<evidence type="ECO:0000313" key="11">
    <source>
        <dbReference type="Proteomes" id="UP000584867"/>
    </source>
</evidence>
<dbReference type="PANTHER" id="PTHR33908:SF11">
    <property type="entry name" value="MEMBRANE PROTEIN"/>
    <property type="match status" value="1"/>
</dbReference>
<organism evidence="10 11">
    <name type="scientific">Granulicella mallensis</name>
    <dbReference type="NCBI Taxonomy" id="940614"/>
    <lineage>
        <taxon>Bacteria</taxon>
        <taxon>Pseudomonadati</taxon>
        <taxon>Acidobacteriota</taxon>
        <taxon>Terriglobia</taxon>
        <taxon>Terriglobales</taxon>
        <taxon>Acidobacteriaceae</taxon>
        <taxon>Granulicella</taxon>
    </lineage>
</organism>
<accession>A0A7W7ZNN3</accession>
<keyword evidence="2" id="KW-1003">Cell membrane</keyword>
<dbReference type="EMBL" id="JACHIO010000004">
    <property type="protein sequence ID" value="MBB5062909.1"/>
    <property type="molecule type" value="Genomic_DNA"/>
</dbReference>
<keyword evidence="5 8" id="KW-0812">Transmembrane</keyword>
<feature type="transmembrane region" description="Helical" evidence="8">
    <location>
        <begin position="155"/>
        <end position="178"/>
    </location>
</feature>
<feature type="transmembrane region" description="Helical" evidence="8">
    <location>
        <begin position="416"/>
        <end position="435"/>
    </location>
</feature>
<comment type="subcellular location">
    <subcellularLocation>
        <location evidence="1">Cell membrane</location>
        <topology evidence="1">Multi-pass membrane protein</topology>
    </subcellularLocation>
</comment>
<feature type="transmembrane region" description="Helical" evidence="8">
    <location>
        <begin position="185"/>
        <end position="201"/>
    </location>
</feature>
<evidence type="ECO:0000256" key="8">
    <source>
        <dbReference type="SAM" id="Phobius"/>
    </source>
</evidence>